<keyword evidence="1 8" id="KW-0240">DNA-directed RNA polymerase</keyword>
<comment type="caution">
    <text evidence="11">The sequence shown here is derived from an EMBL/GenBank/DDBJ whole genome shotgun (WGS) entry which is preliminary data.</text>
</comment>
<dbReference type="GO" id="GO:0003677">
    <property type="term" value="F:DNA binding"/>
    <property type="evidence" value="ECO:0007669"/>
    <property type="project" value="UniProtKB-UniRule"/>
</dbReference>
<dbReference type="PANTHER" id="PTHR19376:SF32">
    <property type="entry name" value="DNA-DIRECTED RNA POLYMERASE III SUBUNIT RPC1"/>
    <property type="match status" value="1"/>
</dbReference>
<organism evidence="11">
    <name type="scientific">Thermosphaera aggregans</name>
    <dbReference type="NCBI Taxonomy" id="54254"/>
    <lineage>
        <taxon>Archaea</taxon>
        <taxon>Thermoproteota</taxon>
        <taxon>Thermoprotei</taxon>
        <taxon>Desulfurococcales</taxon>
        <taxon>Desulfurococcaceae</taxon>
        <taxon>Thermosphaera</taxon>
    </lineage>
</organism>
<evidence type="ECO:0000256" key="3">
    <source>
        <dbReference type="ARBA" id="ARBA00022679"/>
    </source>
</evidence>
<dbReference type="SUPFAM" id="SSF64484">
    <property type="entry name" value="beta and beta-prime subunits of DNA dependent RNA-polymerase"/>
    <property type="match status" value="1"/>
</dbReference>
<comment type="catalytic activity">
    <reaction evidence="7 8">
        <text>RNA(n) + a ribonucleoside 5'-triphosphate = RNA(n+1) + diphosphate</text>
        <dbReference type="Rhea" id="RHEA:21248"/>
        <dbReference type="Rhea" id="RHEA-COMP:14527"/>
        <dbReference type="Rhea" id="RHEA-COMP:17342"/>
        <dbReference type="ChEBI" id="CHEBI:33019"/>
        <dbReference type="ChEBI" id="CHEBI:61557"/>
        <dbReference type="ChEBI" id="CHEBI:140395"/>
        <dbReference type="EC" id="2.7.7.6"/>
    </reaction>
</comment>
<comment type="subcellular location">
    <subcellularLocation>
        <location evidence="8">Cytoplasm</location>
    </subcellularLocation>
</comment>
<dbReference type="AlphaFoldDB" id="A0A7C2FQU0"/>
<keyword evidence="5 8" id="KW-0238">DNA-binding</keyword>
<dbReference type="NCBIfam" id="TIGR02389">
    <property type="entry name" value="RNA_pol_rpoA2"/>
    <property type="match status" value="1"/>
</dbReference>
<keyword evidence="2 8" id="KW-0963">Cytoplasm</keyword>
<dbReference type="HAMAP" id="MF_00411">
    <property type="entry name" value="RNApol_arch_Rpo1C"/>
    <property type="match status" value="1"/>
</dbReference>
<evidence type="ECO:0000256" key="6">
    <source>
        <dbReference type="ARBA" id="ARBA00023163"/>
    </source>
</evidence>
<proteinExistence type="inferred from homology"/>
<evidence type="ECO:0000256" key="9">
    <source>
        <dbReference type="SAM" id="Coils"/>
    </source>
</evidence>
<accession>A0A7C2FQU0</accession>
<keyword evidence="9" id="KW-0175">Coiled coil</keyword>
<evidence type="ECO:0000256" key="1">
    <source>
        <dbReference type="ARBA" id="ARBA00022478"/>
    </source>
</evidence>
<evidence type="ECO:0000256" key="4">
    <source>
        <dbReference type="ARBA" id="ARBA00022695"/>
    </source>
</evidence>
<sequence>MSSLKALSKSDIDKILKEKLEKHVSPQVYNEVRERLTELANKTELYENEIEAIVSEVIRRYRSSMIEPGEAVGTVAAQSLGEPSTQMTLRVFHYAGLREYNVTLGLPRLIEIVDARKKPETPITEIYLDDEHKYDEEKAKEIARTIETTLLENIAKGISIELTDVTIELDQEMLSDKGITVETVVETLKSLGIGEVEWSEDNPLVIRIRFEEEIDYVKTEKIRQKILSTKLKGVRGIKKVIIQKRGNEYVLIAEGSNLEELMKIPGIDHKRLYTNNVFEIERVLGIEAARAAIIKEIKNVLDDQGLDVDIRHIILLADIMTWTGHIRQVGRMGVAGEKQSVLARATFEMTVQKLLEAAAMGESDRLYGITENIIMGQVIPVGTGMVQIYMFPTLIKPETSEKKEGSEQ</sequence>
<evidence type="ECO:0000256" key="8">
    <source>
        <dbReference type="HAMAP-Rule" id="MF_00411"/>
    </source>
</evidence>
<name>A0A7C2FQU0_9CREN</name>
<dbReference type="CDD" id="cd06528">
    <property type="entry name" value="RNAP_A"/>
    <property type="match status" value="1"/>
</dbReference>
<dbReference type="Pfam" id="PF04998">
    <property type="entry name" value="RNA_pol_Rpb1_5"/>
    <property type="match status" value="1"/>
</dbReference>
<dbReference type="GO" id="GO:0005737">
    <property type="term" value="C:cytoplasm"/>
    <property type="evidence" value="ECO:0007669"/>
    <property type="project" value="UniProtKB-SubCell"/>
</dbReference>
<evidence type="ECO:0000256" key="7">
    <source>
        <dbReference type="ARBA" id="ARBA00048552"/>
    </source>
</evidence>
<dbReference type="EC" id="2.7.7.6" evidence="8"/>
<dbReference type="GO" id="GO:0000428">
    <property type="term" value="C:DNA-directed RNA polymerase complex"/>
    <property type="evidence" value="ECO:0007669"/>
    <property type="project" value="UniProtKB-KW"/>
</dbReference>
<evidence type="ECO:0000313" key="11">
    <source>
        <dbReference type="EMBL" id="HEF87363.1"/>
    </source>
</evidence>
<comment type="subunit">
    <text evidence="8">Part of the RNA polymerase complex.</text>
</comment>
<keyword evidence="4 8" id="KW-0548">Nucleotidyltransferase</keyword>
<keyword evidence="3 8" id="KW-0808">Transferase</keyword>
<gene>
    <name evidence="8 11" type="primary">rpoA2</name>
    <name evidence="8" type="synonym">rpo1C</name>
    <name evidence="11" type="ORF">ENP55_03555</name>
</gene>
<evidence type="ECO:0000259" key="10">
    <source>
        <dbReference type="Pfam" id="PF04998"/>
    </source>
</evidence>
<dbReference type="InterPro" id="IPR007081">
    <property type="entry name" value="RNA_pol_Rpb1_5"/>
</dbReference>
<dbReference type="PANTHER" id="PTHR19376">
    <property type="entry name" value="DNA-DIRECTED RNA POLYMERASE"/>
    <property type="match status" value="1"/>
</dbReference>
<feature type="coiled-coil region" evidence="9">
    <location>
        <begin position="29"/>
        <end position="56"/>
    </location>
</feature>
<feature type="domain" description="RNA polymerase Rpb1" evidence="10">
    <location>
        <begin position="48"/>
        <end position="340"/>
    </location>
</feature>
<comment type="similarity">
    <text evidence="8">Belongs to the RNA polymerase beta' chain family.</text>
</comment>
<dbReference type="GO" id="GO:0003899">
    <property type="term" value="F:DNA-directed RNA polymerase activity"/>
    <property type="evidence" value="ECO:0007669"/>
    <property type="project" value="UniProtKB-UniRule"/>
</dbReference>
<reference evidence="11" key="1">
    <citation type="journal article" date="2020" name="mSystems">
        <title>Genome- and Community-Level Interaction Insights into Carbon Utilization and Element Cycling Functions of Hydrothermarchaeota in Hydrothermal Sediment.</title>
        <authorList>
            <person name="Zhou Z."/>
            <person name="Liu Y."/>
            <person name="Xu W."/>
            <person name="Pan J."/>
            <person name="Luo Z.H."/>
            <person name="Li M."/>
        </authorList>
    </citation>
    <scope>NUCLEOTIDE SEQUENCE [LARGE SCALE GENOMIC DNA]</scope>
    <source>
        <strain evidence="11">SpSt-23</strain>
    </source>
</reference>
<comment type="function">
    <text evidence="8">DNA-dependent RNA polymerase (RNAP) catalyzes the transcription of DNA into RNA using the four ribonucleoside triphosphates as substrates. Forms part of the jaw domain.</text>
</comment>
<dbReference type="InterPro" id="IPR045867">
    <property type="entry name" value="DNA-dir_RpoC_beta_prime"/>
</dbReference>
<evidence type="ECO:0000256" key="2">
    <source>
        <dbReference type="ARBA" id="ARBA00022490"/>
    </source>
</evidence>
<dbReference type="GO" id="GO:0006351">
    <property type="term" value="P:DNA-templated transcription"/>
    <property type="evidence" value="ECO:0007669"/>
    <property type="project" value="UniProtKB-UniRule"/>
</dbReference>
<protein>
    <recommendedName>
        <fullName evidence="8">DNA-directed RNA polymerase subunit Rpo1C</fullName>
        <ecNumber evidence="8">2.7.7.6</ecNumber>
    </recommendedName>
    <alternativeName>
        <fullName evidence="8">DNA-directed RNA polymerase subunit A''</fullName>
    </alternativeName>
</protein>
<dbReference type="InterPro" id="IPR012757">
    <property type="entry name" value="RPO1C"/>
</dbReference>
<keyword evidence="6 8" id="KW-0804">Transcription</keyword>
<dbReference type="EMBL" id="DSJT01000021">
    <property type="protein sequence ID" value="HEF87363.1"/>
    <property type="molecule type" value="Genomic_DNA"/>
</dbReference>
<dbReference type="Gene3D" id="1.10.150.390">
    <property type="match status" value="1"/>
</dbReference>
<evidence type="ECO:0000256" key="5">
    <source>
        <dbReference type="ARBA" id="ARBA00023125"/>
    </source>
</evidence>